<feature type="transmembrane region" description="Helical" evidence="7">
    <location>
        <begin position="159"/>
        <end position="178"/>
    </location>
</feature>
<evidence type="ECO:0000256" key="5">
    <source>
        <dbReference type="ARBA" id="ARBA00022989"/>
    </source>
</evidence>
<protein>
    <submittedName>
        <fullName evidence="8">Permease</fullName>
    </submittedName>
</protein>
<accession>A0ABW2KR23</accession>
<reference evidence="9" key="1">
    <citation type="journal article" date="2019" name="Int. J. Syst. Evol. Microbiol.">
        <title>The Global Catalogue of Microorganisms (GCM) 10K type strain sequencing project: providing services to taxonomists for standard genome sequencing and annotation.</title>
        <authorList>
            <consortium name="The Broad Institute Genomics Platform"/>
            <consortium name="The Broad Institute Genome Sequencing Center for Infectious Disease"/>
            <person name="Wu L."/>
            <person name="Ma J."/>
        </authorList>
    </citation>
    <scope>NUCLEOTIDE SEQUENCE [LARGE SCALE GENOMIC DNA]</scope>
    <source>
        <strain evidence="9">CGMCC 4.7382</strain>
    </source>
</reference>
<gene>
    <name evidence="8" type="ORF">ACFQRF_27540</name>
</gene>
<dbReference type="RefSeq" id="WP_379874385.1">
    <property type="nucleotide sequence ID" value="NZ_JBHTBH010000024.1"/>
</dbReference>
<organism evidence="8 9">
    <name type="scientific">Marinactinospora rubrisoli</name>
    <dbReference type="NCBI Taxonomy" id="2715399"/>
    <lineage>
        <taxon>Bacteria</taxon>
        <taxon>Bacillati</taxon>
        <taxon>Actinomycetota</taxon>
        <taxon>Actinomycetes</taxon>
        <taxon>Streptosporangiales</taxon>
        <taxon>Nocardiopsidaceae</taxon>
        <taxon>Marinactinospora</taxon>
    </lineage>
</organism>
<keyword evidence="9" id="KW-1185">Reference proteome</keyword>
<keyword evidence="6 7" id="KW-0472">Membrane</keyword>
<dbReference type="InterPro" id="IPR005524">
    <property type="entry name" value="DUF318"/>
</dbReference>
<comment type="similarity">
    <text evidence="2">Belongs to the UPF0718 family.</text>
</comment>
<evidence type="ECO:0000313" key="9">
    <source>
        <dbReference type="Proteomes" id="UP001596540"/>
    </source>
</evidence>
<evidence type="ECO:0000256" key="3">
    <source>
        <dbReference type="ARBA" id="ARBA00022475"/>
    </source>
</evidence>
<keyword evidence="5 7" id="KW-1133">Transmembrane helix</keyword>
<keyword evidence="3" id="KW-1003">Cell membrane</keyword>
<evidence type="ECO:0000256" key="6">
    <source>
        <dbReference type="ARBA" id="ARBA00023136"/>
    </source>
</evidence>
<dbReference type="EMBL" id="JBHTBH010000024">
    <property type="protein sequence ID" value="MFC7331504.1"/>
    <property type="molecule type" value="Genomic_DNA"/>
</dbReference>
<dbReference type="PANTHER" id="PTHR43299">
    <property type="entry name" value="UPF0718 PROTEIN YRAQ"/>
    <property type="match status" value="1"/>
</dbReference>
<feature type="transmembrane region" description="Helical" evidence="7">
    <location>
        <begin position="54"/>
        <end position="78"/>
    </location>
</feature>
<evidence type="ECO:0000313" key="8">
    <source>
        <dbReference type="EMBL" id="MFC7331504.1"/>
    </source>
</evidence>
<sequence length="328" mass="31669">MPTSAITTPPPVTPLPGAVGELLSGAAARLLLAGPAAGLASGGGPDLLEGAGRAAGYLLVAGPLLIAGLLVAAAVDALAPRAPIARLLGDGRRSYRSALAGALLGAVTPLCSGSAAPVAVALRRRGAPLAGAVAFWAAGPLLNPAALALCLAVLPWPWALARAGAGLLVALLVAGYAGRAAPPLPPDEPAHRPPAPPRLAARRFGRSLARITRATMPDHLVLLLAVAIAGTWLNGAPWDEHPIAAPLVAAAAAALLAVPWGGEIPAAAALATAGAPGAAAAALVTLPVLGLPALATLRAIVPPRHLAVLAAGVALTGAIAGGAVGLGS</sequence>
<evidence type="ECO:0000256" key="2">
    <source>
        <dbReference type="ARBA" id="ARBA00006386"/>
    </source>
</evidence>
<comment type="subcellular location">
    <subcellularLocation>
        <location evidence="1">Cell membrane</location>
        <topology evidence="1">Multi-pass membrane protein</topology>
    </subcellularLocation>
</comment>
<keyword evidence="4 7" id="KW-0812">Transmembrane</keyword>
<feature type="transmembrane region" description="Helical" evidence="7">
    <location>
        <begin position="219"/>
        <end position="236"/>
    </location>
</feature>
<proteinExistence type="inferred from homology"/>
<evidence type="ECO:0000256" key="4">
    <source>
        <dbReference type="ARBA" id="ARBA00022692"/>
    </source>
</evidence>
<dbReference type="Proteomes" id="UP001596540">
    <property type="component" value="Unassembled WGS sequence"/>
</dbReference>
<feature type="transmembrane region" description="Helical" evidence="7">
    <location>
        <begin position="99"/>
        <end position="122"/>
    </location>
</feature>
<evidence type="ECO:0000256" key="1">
    <source>
        <dbReference type="ARBA" id="ARBA00004651"/>
    </source>
</evidence>
<name>A0ABW2KR23_9ACTN</name>
<evidence type="ECO:0000256" key="7">
    <source>
        <dbReference type="SAM" id="Phobius"/>
    </source>
</evidence>
<feature type="transmembrane region" description="Helical" evidence="7">
    <location>
        <begin position="306"/>
        <end position="326"/>
    </location>
</feature>
<comment type="caution">
    <text evidence="8">The sequence shown here is derived from an EMBL/GenBank/DDBJ whole genome shotgun (WGS) entry which is preliminary data.</text>
</comment>
<dbReference type="PANTHER" id="PTHR43299:SF1">
    <property type="entry name" value="UPF0718 PROTEIN YRAQ"/>
    <property type="match status" value="1"/>
</dbReference>
<feature type="transmembrane region" description="Helical" evidence="7">
    <location>
        <begin position="134"/>
        <end position="154"/>
    </location>
</feature>
<feature type="transmembrane region" description="Helical" evidence="7">
    <location>
        <begin position="243"/>
        <end position="262"/>
    </location>
</feature>
<dbReference type="Pfam" id="PF03773">
    <property type="entry name" value="ArsP_1"/>
    <property type="match status" value="1"/>
</dbReference>
<feature type="transmembrane region" description="Helical" evidence="7">
    <location>
        <begin position="268"/>
        <end position="294"/>
    </location>
</feature>